<accession>A0ABR3DTB7</accession>
<evidence type="ECO:0000313" key="2">
    <source>
        <dbReference type="Proteomes" id="UP001451303"/>
    </source>
</evidence>
<proteinExistence type="predicted"/>
<evidence type="ECO:0000313" key="1">
    <source>
        <dbReference type="EMBL" id="KAL0475913.1"/>
    </source>
</evidence>
<protein>
    <submittedName>
        <fullName evidence="1">Uncharacterized protein</fullName>
    </submittedName>
</protein>
<keyword evidence="2" id="KW-1185">Reference proteome</keyword>
<comment type="caution">
    <text evidence="1">The sequence shown here is derived from an EMBL/GenBank/DDBJ whole genome shotgun (WGS) entry which is preliminary data.</text>
</comment>
<sequence length="120" mass="13608">MGQAGPLETIADDFQYTENNKPTLIITGAFNNILKIDFNRIIIDLTTCPIFTKVVPTTSHKPFVLGAYIRHYLCDNSVYKIDTVSATGSWLFNVSRTLQYAPQEHWPVIPPAQRDTRHTL</sequence>
<reference evidence="1 2" key="1">
    <citation type="submission" date="2023-09" db="EMBL/GenBank/DDBJ databases">
        <title>Multi-omics analysis of a traditional fermented food reveals byproduct-associated fungal strains for waste-to-food upcycling.</title>
        <authorList>
            <consortium name="Lawrence Berkeley National Laboratory"/>
            <person name="Rekdal V.M."/>
            <person name="Villalobos-Escobedo J.M."/>
            <person name="Rodriguez-Valeron N."/>
            <person name="Garcia M.O."/>
            <person name="Vasquez D.P."/>
            <person name="Damayanti I."/>
            <person name="Sorensen P.M."/>
            <person name="Baidoo E.E."/>
            <person name="De Carvalho A.C."/>
            <person name="Riley R."/>
            <person name="Lipzen A."/>
            <person name="He G."/>
            <person name="Yan M."/>
            <person name="Haridas S."/>
            <person name="Daum C."/>
            <person name="Yoshinaga Y."/>
            <person name="Ng V."/>
            <person name="Grigoriev I.V."/>
            <person name="Munk R."/>
            <person name="Nuraida L."/>
            <person name="Wijaya C.H."/>
            <person name="Morales P.-C."/>
            <person name="Keasling J.D."/>
        </authorList>
    </citation>
    <scope>NUCLEOTIDE SEQUENCE [LARGE SCALE GENOMIC DNA]</scope>
    <source>
        <strain evidence="1 2">FGSC 2613</strain>
    </source>
</reference>
<organism evidence="1 2">
    <name type="scientific">Neurospora intermedia</name>
    <dbReference type="NCBI Taxonomy" id="5142"/>
    <lineage>
        <taxon>Eukaryota</taxon>
        <taxon>Fungi</taxon>
        <taxon>Dikarya</taxon>
        <taxon>Ascomycota</taxon>
        <taxon>Pezizomycotina</taxon>
        <taxon>Sordariomycetes</taxon>
        <taxon>Sordariomycetidae</taxon>
        <taxon>Sordariales</taxon>
        <taxon>Sordariaceae</taxon>
        <taxon>Neurospora</taxon>
    </lineage>
</organism>
<dbReference type="Proteomes" id="UP001451303">
    <property type="component" value="Unassembled WGS sequence"/>
</dbReference>
<gene>
    <name evidence="1" type="ORF">QR685DRAFT_550438</name>
</gene>
<name>A0ABR3DTB7_NEUIN</name>
<dbReference type="EMBL" id="JAVLET010000001">
    <property type="protein sequence ID" value="KAL0475913.1"/>
    <property type="molecule type" value="Genomic_DNA"/>
</dbReference>